<proteinExistence type="predicted"/>
<organism evidence="1">
    <name type="scientific">Arion vulgaris</name>
    <dbReference type="NCBI Taxonomy" id="1028688"/>
    <lineage>
        <taxon>Eukaryota</taxon>
        <taxon>Metazoa</taxon>
        <taxon>Spiralia</taxon>
        <taxon>Lophotrochozoa</taxon>
        <taxon>Mollusca</taxon>
        <taxon>Gastropoda</taxon>
        <taxon>Heterobranchia</taxon>
        <taxon>Euthyneura</taxon>
        <taxon>Panpulmonata</taxon>
        <taxon>Eupulmonata</taxon>
        <taxon>Stylommatophora</taxon>
        <taxon>Helicina</taxon>
        <taxon>Arionoidea</taxon>
        <taxon>Arionidae</taxon>
        <taxon>Arion</taxon>
    </lineage>
</organism>
<protein>
    <submittedName>
        <fullName evidence="1">Uncharacterized protein</fullName>
    </submittedName>
</protein>
<reference evidence="1" key="1">
    <citation type="submission" date="2014-12" db="EMBL/GenBank/DDBJ databases">
        <title>Insight into the proteome of Arion vulgaris.</title>
        <authorList>
            <person name="Aradska J."/>
            <person name="Bulat T."/>
            <person name="Smidak R."/>
            <person name="Sarate P."/>
            <person name="Gangsoo J."/>
            <person name="Sialana F."/>
            <person name="Bilban M."/>
            <person name="Lubec G."/>
        </authorList>
    </citation>
    <scope>NUCLEOTIDE SEQUENCE</scope>
    <source>
        <tissue evidence="1">Skin</tissue>
    </source>
</reference>
<name>A0A0B6XYT1_9EUPU</name>
<evidence type="ECO:0000313" key="1">
    <source>
        <dbReference type="EMBL" id="CEK49242.1"/>
    </source>
</evidence>
<gene>
    <name evidence="1" type="primary">ORF6984</name>
</gene>
<sequence>MHLQSPNQQCSSARQWLPYQENVAEVNNDRKKRAFTDKVKTLNSSSTIV</sequence>
<dbReference type="EMBL" id="HACG01002377">
    <property type="protein sequence ID" value="CEK49242.1"/>
    <property type="molecule type" value="Transcribed_RNA"/>
</dbReference>
<accession>A0A0B6XYT1</accession>
<dbReference type="AlphaFoldDB" id="A0A0B6XYT1"/>
<feature type="non-terminal residue" evidence="1">
    <location>
        <position position="49"/>
    </location>
</feature>